<dbReference type="Gene3D" id="3.60.40.10">
    <property type="entry name" value="PPM-type phosphatase domain"/>
    <property type="match status" value="1"/>
</dbReference>
<dbReference type="GO" id="GO:0046872">
    <property type="term" value="F:metal ion binding"/>
    <property type="evidence" value="ECO:0007669"/>
    <property type="project" value="UniProtKB-KW"/>
</dbReference>
<dbReference type="GO" id="GO:0004722">
    <property type="term" value="F:protein serine/threonine phosphatase activity"/>
    <property type="evidence" value="ECO:0007669"/>
    <property type="project" value="InterPro"/>
</dbReference>
<dbReference type="Proteomes" id="UP000694918">
    <property type="component" value="Unplaced"/>
</dbReference>
<dbReference type="GeneID" id="105113620"/>
<evidence type="ECO:0000256" key="5">
    <source>
        <dbReference type="ARBA" id="ARBA00022842"/>
    </source>
</evidence>
<dbReference type="KEGG" id="peu:105113620"/>
<name>A0AAJ6TCC0_POPEU</name>
<dbReference type="SUPFAM" id="SSF81606">
    <property type="entry name" value="PP2C-like"/>
    <property type="match status" value="1"/>
</dbReference>
<evidence type="ECO:0000256" key="1">
    <source>
        <dbReference type="ARBA" id="ARBA00001936"/>
    </source>
</evidence>
<dbReference type="RefSeq" id="XP_011008171.1">
    <property type="nucleotide sequence ID" value="XM_011009869.1"/>
</dbReference>
<dbReference type="CDD" id="cd00143">
    <property type="entry name" value="PP2Cc"/>
    <property type="match status" value="1"/>
</dbReference>
<keyword evidence="3" id="KW-0479">Metal-binding</keyword>
<keyword evidence="8" id="KW-1185">Reference proteome</keyword>
<keyword evidence="5" id="KW-0460">Magnesium</keyword>
<dbReference type="InterPro" id="IPR001932">
    <property type="entry name" value="PPM-type_phosphatase-like_dom"/>
</dbReference>
<keyword evidence="4" id="KW-0378">Hydrolase</keyword>
<evidence type="ECO:0000256" key="4">
    <source>
        <dbReference type="ARBA" id="ARBA00022801"/>
    </source>
</evidence>
<protein>
    <submittedName>
        <fullName evidence="9">Probable protein phosphatase 2C 74</fullName>
    </submittedName>
</protein>
<feature type="domain" description="PPM-type phosphatase" evidence="7">
    <location>
        <begin position="222"/>
        <end position="470"/>
    </location>
</feature>
<evidence type="ECO:0000313" key="8">
    <source>
        <dbReference type="Proteomes" id="UP000694918"/>
    </source>
</evidence>
<comment type="cofactor">
    <cofactor evidence="2">
        <name>Mg(2+)</name>
        <dbReference type="ChEBI" id="CHEBI:18420"/>
    </cofactor>
</comment>
<dbReference type="InterPro" id="IPR036457">
    <property type="entry name" value="PPM-type-like_dom_sf"/>
</dbReference>
<dbReference type="SMART" id="SM00332">
    <property type="entry name" value="PP2Cc"/>
    <property type="match status" value="1"/>
</dbReference>
<evidence type="ECO:0000259" key="7">
    <source>
        <dbReference type="PROSITE" id="PS51746"/>
    </source>
</evidence>
<evidence type="ECO:0000313" key="9">
    <source>
        <dbReference type="RefSeq" id="XP_011008171.1"/>
    </source>
</evidence>
<dbReference type="AlphaFoldDB" id="A0AAJ6TCC0"/>
<comment type="cofactor">
    <cofactor evidence="1">
        <name>Mn(2+)</name>
        <dbReference type="ChEBI" id="CHEBI:29035"/>
    </cofactor>
</comment>
<gene>
    <name evidence="9" type="primary">LOC105113620</name>
</gene>
<dbReference type="FunFam" id="3.60.40.10:FF:000079">
    <property type="entry name" value="Probable protein phosphatase 2C 74"/>
    <property type="match status" value="1"/>
</dbReference>
<dbReference type="PANTHER" id="PTHR47992">
    <property type="entry name" value="PROTEIN PHOSPHATASE"/>
    <property type="match status" value="1"/>
</dbReference>
<evidence type="ECO:0000256" key="3">
    <source>
        <dbReference type="ARBA" id="ARBA00022723"/>
    </source>
</evidence>
<dbReference type="InterPro" id="IPR015655">
    <property type="entry name" value="PP2C"/>
</dbReference>
<evidence type="ECO:0000256" key="6">
    <source>
        <dbReference type="ARBA" id="ARBA00023211"/>
    </source>
</evidence>
<organism evidence="8 9">
    <name type="scientific">Populus euphratica</name>
    <name type="common">Euphrates poplar</name>
    <dbReference type="NCBI Taxonomy" id="75702"/>
    <lineage>
        <taxon>Eukaryota</taxon>
        <taxon>Viridiplantae</taxon>
        <taxon>Streptophyta</taxon>
        <taxon>Embryophyta</taxon>
        <taxon>Tracheophyta</taxon>
        <taxon>Spermatophyta</taxon>
        <taxon>Magnoliopsida</taxon>
        <taxon>eudicotyledons</taxon>
        <taxon>Gunneridae</taxon>
        <taxon>Pentapetalae</taxon>
        <taxon>rosids</taxon>
        <taxon>fabids</taxon>
        <taxon>Malpighiales</taxon>
        <taxon>Salicaceae</taxon>
        <taxon>Saliceae</taxon>
        <taxon>Populus</taxon>
    </lineage>
</organism>
<reference evidence="9" key="1">
    <citation type="submission" date="2025-08" db="UniProtKB">
        <authorList>
            <consortium name="RefSeq"/>
        </authorList>
    </citation>
    <scope>IDENTIFICATION</scope>
</reference>
<dbReference type="PROSITE" id="PS51746">
    <property type="entry name" value="PPM_2"/>
    <property type="match status" value="1"/>
</dbReference>
<proteinExistence type="predicted"/>
<keyword evidence="6" id="KW-0464">Manganese</keyword>
<sequence>MNRSSLSFSFCFPTTLMQYLTIMKASAHKSIVKIMNDLEDFRWGFSLISLALCFLRRLRKAISMGSFSLTSSLPSPPPLSFTVSQFFHEEIKAPLIKEDSETTVPVHDQEGNVSQQTQSCIMKREGLHYEEKIIQESTMAYEAHQKGLHDKSSRINSDVLIKKSGPDSLRIIKVGEGYHNNGAINLKKRPGRLVVPLYCPKVELAQEDRKLENKEFEVQGRDFYLASKKGRKEVMEDGYGVMIDILGDAKQAFFAVIDGHGGRAAVDYVAENLGKNIVKGLQNVGCKEDGQLEQAIRGGYLVTDKEFLSQGVSSGACAATVLLKDGELHAANAGDCRVVLSRNGVADVLTIDHRVNREDERLRIENSGGFLHCRNGIWRVHGSLAVSRAIGDLHLKEWIISEPEIKRVPLTSDCQFLIMASDGLWDKVNEQEAVDIILRGKNSIESCKKLVDMSLSRGNIDDITVMVINLRSFATNA</sequence>
<accession>A0AAJ6TCC0</accession>
<dbReference type="Pfam" id="PF00481">
    <property type="entry name" value="PP2C"/>
    <property type="match status" value="1"/>
</dbReference>
<evidence type="ECO:0000256" key="2">
    <source>
        <dbReference type="ARBA" id="ARBA00001946"/>
    </source>
</evidence>